<dbReference type="EMBL" id="CP065668">
    <property type="protein sequence ID" value="QPS07451.1"/>
    <property type="molecule type" value="Genomic_DNA"/>
</dbReference>
<dbReference type="Proteomes" id="UP000594778">
    <property type="component" value="Chromosome"/>
</dbReference>
<name>A0A7T2VXW2_DELAC</name>
<dbReference type="AlphaFoldDB" id="A0A7T2VXW2"/>
<evidence type="ECO:0000259" key="1">
    <source>
        <dbReference type="PROSITE" id="PS51708"/>
    </source>
</evidence>
<evidence type="ECO:0000313" key="2">
    <source>
        <dbReference type="EMBL" id="QPS07451.1"/>
    </source>
</evidence>
<protein>
    <submittedName>
        <fullName evidence="2">CHAD domain-containing protein</fullName>
    </submittedName>
</protein>
<reference evidence="2 3" key="1">
    <citation type="submission" date="2020-12" db="EMBL/GenBank/DDBJ databases">
        <title>FDA dAtabase for Regulatory Grade micrObial Sequences (FDA-ARGOS): Supporting development and validation of Infectious Disease Dx tests.</title>
        <authorList>
            <person name="Sproer C."/>
            <person name="Gronow S."/>
            <person name="Severitt S."/>
            <person name="Schroder I."/>
            <person name="Tallon L."/>
            <person name="Sadzewicz L."/>
            <person name="Zhao X."/>
            <person name="Boylan J."/>
            <person name="Ott S."/>
            <person name="Bowen H."/>
            <person name="Vavikolanu K."/>
            <person name="Mehta A."/>
            <person name="Aluvathingal J."/>
            <person name="Nadendla S."/>
            <person name="Lowell S."/>
            <person name="Myers T."/>
            <person name="Yan Y."/>
            <person name="Sichtig H."/>
        </authorList>
    </citation>
    <scope>NUCLEOTIDE SEQUENCE [LARGE SCALE GENOMIC DNA]</scope>
    <source>
        <strain evidence="2 3">FDAARGOS_909</strain>
    </source>
</reference>
<proteinExistence type="predicted"/>
<dbReference type="Gene3D" id="1.40.20.10">
    <property type="entry name" value="CHAD domain"/>
    <property type="match status" value="1"/>
</dbReference>
<dbReference type="PROSITE" id="PS51708">
    <property type="entry name" value="CHAD"/>
    <property type="match status" value="1"/>
</dbReference>
<dbReference type="Pfam" id="PF05235">
    <property type="entry name" value="CHAD"/>
    <property type="match status" value="1"/>
</dbReference>
<accession>A0A7T2VXW2</accession>
<dbReference type="SMART" id="SM00880">
    <property type="entry name" value="CHAD"/>
    <property type="match status" value="1"/>
</dbReference>
<evidence type="ECO:0000313" key="3">
    <source>
        <dbReference type="Proteomes" id="UP000594778"/>
    </source>
</evidence>
<gene>
    <name evidence="2" type="ORF">I6G66_24740</name>
</gene>
<dbReference type="PANTHER" id="PTHR39339:SF1">
    <property type="entry name" value="CHAD DOMAIN-CONTAINING PROTEIN"/>
    <property type="match status" value="1"/>
</dbReference>
<dbReference type="RefSeq" id="WP_197954979.1">
    <property type="nucleotide sequence ID" value="NZ_CP065668.1"/>
</dbReference>
<dbReference type="PANTHER" id="PTHR39339">
    <property type="entry name" value="SLR1444 PROTEIN"/>
    <property type="match status" value="1"/>
</dbReference>
<dbReference type="InterPro" id="IPR007899">
    <property type="entry name" value="CHAD_dom"/>
</dbReference>
<dbReference type="InterPro" id="IPR038186">
    <property type="entry name" value="CHAD_dom_sf"/>
</dbReference>
<organism evidence="2 3">
    <name type="scientific">Delftia acidovorans</name>
    <name type="common">Pseudomonas acidovorans</name>
    <name type="synonym">Comamonas acidovorans</name>
    <dbReference type="NCBI Taxonomy" id="80866"/>
    <lineage>
        <taxon>Bacteria</taxon>
        <taxon>Pseudomonadati</taxon>
        <taxon>Pseudomonadota</taxon>
        <taxon>Betaproteobacteria</taxon>
        <taxon>Burkholderiales</taxon>
        <taxon>Comamonadaceae</taxon>
        <taxon>Delftia</taxon>
    </lineage>
</organism>
<sequence length="296" mass="32366">MSTPAKQHPDRPDAAGFVRAALTAALAQAQSHLAVLEGGGSDAETIHQLRVALRRLRTVLRECAGLAPGMRAEWDEPLARAFAQLGTLRDAGTLADVVRPLLQDAHAPLCEWTVPAAGQADAAAAVREPQFLQTLAEIHALAQAPAGKRQPGLASLSAAGTRKYLVRRLQRLHRQVLRDGRHFDRLPLAQQHRVRKRLKRLRYLADFAREFAPGMWPGKKGRRFAEALVPAQDALGLHNDMAVAAAHFHAEAGTDPRAWFAAGYLQARLATSARSSRRALRALARVPGFWAGRHQR</sequence>
<feature type="domain" description="CHAD" evidence="1">
    <location>
        <begin position="11"/>
        <end position="295"/>
    </location>
</feature>